<proteinExistence type="predicted"/>
<evidence type="ECO:0000256" key="1">
    <source>
        <dbReference type="SAM" id="MobiDB-lite"/>
    </source>
</evidence>
<reference evidence="2 3" key="1">
    <citation type="journal article" date="2019" name="Sci. Data">
        <title>Hybrid genome assembly and annotation of Danionella translucida.</title>
        <authorList>
            <person name="Kadobianskyi M."/>
            <person name="Schulze L."/>
            <person name="Schuelke M."/>
            <person name="Judkewitz B."/>
        </authorList>
    </citation>
    <scope>NUCLEOTIDE SEQUENCE [LARGE SCALE GENOMIC DNA]</scope>
    <source>
        <strain evidence="2 3">Bolton</strain>
    </source>
</reference>
<reference evidence="2" key="2">
    <citation type="submission" date="2019-04" db="EMBL/GenBank/DDBJ databases">
        <authorList>
            <person name="Kadobianskyi M."/>
            <person name="Schulze L."/>
            <person name="Schuelke M."/>
            <person name="Judkewitz B."/>
        </authorList>
    </citation>
    <scope>NUCLEOTIDE SEQUENCE</scope>
    <source>
        <strain evidence="2">Bolton</strain>
        <tissue evidence="2">Whole-body</tissue>
    </source>
</reference>
<dbReference type="EMBL" id="SRMA01024300">
    <property type="protein sequence ID" value="TRZ00675.1"/>
    <property type="molecule type" value="Genomic_DNA"/>
</dbReference>
<dbReference type="EMBL" id="SRMA01024300">
    <property type="protein sequence ID" value="TRZ00673.1"/>
    <property type="molecule type" value="Genomic_DNA"/>
</dbReference>
<accession>A0A553REQ6</accession>
<feature type="compositionally biased region" description="Polar residues" evidence="1">
    <location>
        <begin position="64"/>
        <end position="75"/>
    </location>
</feature>
<gene>
    <name evidence="2" type="ORF">DNTS_012308</name>
</gene>
<protein>
    <submittedName>
        <fullName evidence="2">Uncharacterized protein</fullName>
    </submittedName>
</protein>
<name>A0A553REQ6_9TELE</name>
<feature type="region of interest" description="Disordered" evidence="1">
    <location>
        <begin position="61"/>
        <end position="98"/>
    </location>
</feature>
<evidence type="ECO:0000313" key="3">
    <source>
        <dbReference type="Proteomes" id="UP000316079"/>
    </source>
</evidence>
<comment type="caution">
    <text evidence="2">The sequence shown here is derived from an EMBL/GenBank/DDBJ whole genome shotgun (WGS) entry which is preliminary data.</text>
</comment>
<dbReference type="Proteomes" id="UP000316079">
    <property type="component" value="Unassembled WGS sequence"/>
</dbReference>
<organism evidence="2 3">
    <name type="scientific">Danionella cerebrum</name>
    <dbReference type="NCBI Taxonomy" id="2873325"/>
    <lineage>
        <taxon>Eukaryota</taxon>
        <taxon>Metazoa</taxon>
        <taxon>Chordata</taxon>
        <taxon>Craniata</taxon>
        <taxon>Vertebrata</taxon>
        <taxon>Euteleostomi</taxon>
        <taxon>Actinopterygii</taxon>
        <taxon>Neopterygii</taxon>
        <taxon>Teleostei</taxon>
        <taxon>Ostariophysi</taxon>
        <taxon>Cypriniformes</taxon>
        <taxon>Danionidae</taxon>
        <taxon>Danioninae</taxon>
        <taxon>Danionella</taxon>
    </lineage>
</organism>
<sequence>MRFSLTLRRVRSGVRGGSKGTKIERRSGRAACDRDLTEEVSAVRGFRESVERLSAAAVTPPLNRETNCSPETAPQTRPPKASSCCRGSPSGREAPVRVEHAVRIPALIHFLRFRSEGGMVSGSSEISETC</sequence>
<dbReference type="OrthoDB" id="68483at2759"/>
<dbReference type="AlphaFoldDB" id="A0A553REQ6"/>
<keyword evidence="3" id="KW-1185">Reference proteome</keyword>
<evidence type="ECO:0000313" key="2">
    <source>
        <dbReference type="EMBL" id="TRZ00675.1"/>
    </source>
</evidence>